<dbReference type="GO" id="GO:0005524">
    <property type="term" value="F:ATP binding"/>
    <property type="evidence" value="ECO:0007669"/>
    <property type="project" value="InterPro"/>
</dbReference>
<dbReference type="GO" id="GO:0006418">
    <property type="term" value="P:tRNA aminoacylation for protein translation"/>
    <property type="evidence" value="ECO:0007669"/>
    <property type="project" value="InterPro"/>
</dbReference>
<dbReference type="Gene3D" id="1.10.730.10">
    <property type="entry name" value="Isoleucyl-tRNA Synthetase, Domain 1"/>
    <property type="match status" value="1"/>
</dbReference>
<organism evidence="2 3">
    <name type="scientific">Fraxinus pennsylvanica</name>
    <dbReference type="NCBI Taxonomy" id="56036"/>
    <lineage>
        <taxon>Eukaryota</taxon>
        <taxon>Viridiplantae</taxon>
        <taxon>Streptophyta</taxon>
        <taxon>Embryophyta</taxon>
        <taxon>Tracheophyta</taxon>
        <taxon>Spermatophyta</taxon>
        <taxon>Magnoliopsida</taxon>
        <taxon>eudicotyledons</taxon>
        <taxon>Gunneridae</taxon>
        <taxon>Pentapetalae</taxon>
        <taxon>asterids</taxon>
        <taxon>lamiids</taxon>
        <taxon>Lamiales</taxon>
        <taxon>Oleaceae</taxon>
        <taxon>Oleeae</taxon>
        <taxon>Fraxinus</taxon>
    </lineage>
</organism>
<evidence type="ECO:0000313" key="2">
    <source>
        <dbReference type="EMBL" id="CAI9762739.1"/>
    </source>
</evidence>
<dbReference type="Proteomes" id="UP000834106">
    <property type="component" value="Chromosome 6"/>
</dbReference>
<sequence>MNGAGQAWYGPSLTKIKVWPANPGQQNEPNVKFIPSLYIILRSFIAIALSPITPSLCLRIYTQLGYSEDQFKAVTWNDTKWGGLKCGQIMAQPNPVFGRIELETEAKNAGESAKKASKKMNKTPKTQKAVEA</sequence>
<reference evidence="2" key="1">
    <citation type="submission" date="2023-05" db="EMBL/GenBank/DDBJ databases">
        <authorList>
            <person name="Huff M."/>
        </authorList>
    </citation>
    <scope>NUCLEOTIDE SEQUENCE</scope>
</reference>
<feature type="region of interest" description="Disordered" evidence="1">
    <location>
        <begin position="108"/>
        <end position="132"/>
    </location>
</feature>
<accession>A0AAD1Z4M7</accession>
<name>A0AAD1Z4M7_9LAMI</name>
<dbReference type="GO" id="GO:0004812">
    <property type="term" value="F:aminoacyl-tRNA ligase activity"/>
    <property type="evidence" value="ECO:0007669"/>
    <property type="project" value="InterPro"/>
</dbReference>
<dbReference type="AlphaFoldDB" id="A0AAD1Z4M7"/>
<keyword evidence="3" id="KW-1185">Reference proteome</keyword>
<protein>
    <submittedName>
        <fullName evidence="2">Uncharacterized protein</fullName>
    </submittedName>
</protein>
<gene>
    <name evidence="2" type="ORF">FPE_LOCUS10169</name>
</gene>
<dbReference type="InterPro" id="IPR009080">
    <property type="entry name" value="tRNAsynth_Ia_anticodon-bd"/>
</dbReference>
<proteinExistence type="predicted"/>
<evidence type="ECO:0000313" key="3">
    <source>
        <dbReference type="Proteomes" id="UP000834106"/>
    </source>
</evidence>
<dbReference type="SUPFAM" id="SSF47323">
    <property type="entry name" value="Anticodon-binding domain of a subclass of class I aminoacyl-tRNA synthetases"/>
    <property type="match status" value="1"/>
</dbReference>
<evidence type="ECO:0000256" key="1">
    <source>
        <dbReference type="SAM" id="MobiDB-lite"/>
    </source>
</evidence>
<dbReference type="EMBL" id="OU503041">
    <property type="protein sequence ID" value="CAI9762739.1"/>
    <property type="molecule type" value="Genomic_DNA"/>
</dbReference>